<gene>
    <name evidence="1" type="ORF">DPEC_G00263450</name>
</gene>
<keyword evidence="2" id="KW-1185">Reference proteome</keyword>
<reference evidence="1" key="1">
    <citation type="submission" date="2021-05" db="EMBL/GenBank/DDBJ databases">
        <authorList>
            <person name="Pan Q."/>
            <person name="Jouanno E."/>
            <person name="Zahm M."/>
            <person name="Klopp C."/>
            <person name="Cabau C."/>
            <person name="Louis A."/>
            <person name="Berthelot C."/>
            <person name="Parey E."/>
            <person name="Roest Crollius H."/>
            <person name="Montfort J."/>
            <person name="Robinson-Rechavi M."/>
            <person name="Bouchez O."/>
            <person name="Lampietro C."/>
            <person name="Lopez Roques C."/>
            <person name="Donnadieu C."/>
            <person name="Postlethwait J."/>
            <person name="Bobe J."/>
            <person name="Dillon D."/>
            <person name="Chandos A."/>
            <person name="von Hippel F."/>
            <person name="Guiguen Y."/>
        </authorList>
    </citation>
    <scope>NUCLEOTIDE SEQUENCE</scope>
    <source>
        <strain evidence="1">YG-Jan2019</strain>
    </source>
</reference>
<protein>
    <submittedName>
        <fullName evidence="1">Uncharacterized protein</fullName>
    </submittedName>
</protein>
<comment type="caution">
    <text evidence="1">The sequence shown here is derived from an EMBL/GenBank/DDBJ whole genome shotgun (WGS) entry which is preliminary data.</text>
</comment>
<dbReference type="EMBL" id="CM055750">
    <property type="protein sequence ID" value="KAJ7994201.1"/>
    <property type="molecule type" value="Genomic_DNA"/>
</dbReference>
<evidence type="ECO:0000313" key="2">
    <source>
        <dbReference type="Proteomes" id="UP001157502"/>
    </source>
</evidence>
<organism evidence="1 2">
    <name type="scientific">Dallia pectoralis</name>
    <name type="common">Alaska blackfish</name>
    <dbReference type="NCBI Taxonomy" id="75939"/>
    <lineage>
        <taxon>Eukaryota</taxon>
        <taxon>Metazoa</taxon>
        <taxon>Chordata</taxon>
        <taxon>Craniata</taxon>
        <taxon>Vertebrata</taxon>
        <taxon>Euteleostomi</taxon>
        <taxon>Actinopterygii</taxon>
        <taxon>Neopterygii</taxon>
        <taxon>Teleostei</taxon>
        <taxon>Protacanthopterygii</taxon>
        <taxon>Esociformes</taxon>
        <taxon>Umbridae</taxon>
        <taxon>Dallia</taxon>
    </lineage>
</organism>
<accession>A0ACC2FSA0</accession>
<dbReference type="Proteomes" id="UP001157502">
    <property type="component" value="Chromosome 23"/>
</dbReference>
<name>A0ACC2FSA0_DALPE</name>
<evidence type="ECO:0000313" key="1">
    <source>
        <dbReference type="EMBL" id="KAJ7994201.1"/>
    </source>
</evidence>
<proteinExistence type="predicted"/>
<sequence length="396" mass="43191">MSIFQALGSPLSQPPNTQHRPPKPETPRDILNNLTLRTGSLDLVQSTSRHKGTDCTAPSLTLKLCHHIVVCRCLLVAEECQWHLPTQTLLLLPFLTGTEGGFVPAVVEERNEDEPHSLTLTLKVAWTTDSHPRGFLPSPRARSPADGLTCQAPVPTARRVLVEPASADENRSSVSPDVDALTRSMHRDAPGRAACTVDRLMKRWGGFRRRSPTERKNAEEKQRGYYQAAAWRTWFPTGSGINHELVNSPRAPLPTPPPISLPPIVSSVRAGLNSPGSSRRAVIRHPSDSQPQQSSLKAGSGRLIPRDFRLNLPPPARTPGKPSPIHSNGTLEQHGPVLTPTLITPATLHLAWLVRSSAAAADNVTVDSLPRLVDLRQPSENATYTEASIESSLNKR</sequence>